<accession>A0AAD9KC91</accession>
<feature type="compositionally biased region" description="Polar residues" evidence="1">
    <location>
        <begin position="99"/>
        <end position="110"/>
    </location>
</feature>
<reference evidence="2" key="1">
    <citation type="journal article" date="2023" name="Mol. Biol. Evol.">
        <title>Third-Generation Sequencing Reveals the Adaptive Role of the Epigenome in Three Deep-Sea Polychaetes.</title>
        <authorList>
            <person name="Perez M."/>
            <person name="Aroh O."/>
            <person name="Sun Y."/>
            <person name="Lan Y."/>
            <person name="Juniper S.K."/>
            <person name="Young C.R."/>
            <person name="Angers B."/>
            <person name="Qian P.Y."/>
        </authorList>
    </citation>
    <scope>NUCLEOTIDE SEQUENCE</scope>
    <source>
        <strain evidence="2">P08H-3</strain>
    </source>
</reference>
<protein>
    <submittedName>
        <fullName evidence="2">Uncharacterized protein</fullName>
    </submittedName>
</protein>
<gene>
    <name evidence="2" type="ORF">LSH36_16g13045</name>
</gene>
<evidence type="ECO:0000313" key="2">
    <source>
        <dbReference type="EMBL" id="KAK2168554.1"/>
    </source>
</evidence>
<organism evidence="2 3">
    <name type="scientific">Paralvinella palmiformis</name>
    <dbReference type="NCBI Taxonomy" id="53620"/>
    <lineage>
        <taxon>Eukaryota</taxon>
        <taxon>Metazoa</taxon>
        <taxon>Spiralia</taxon>
        <taxon>Lophotrochozoa</taxon>
        <taxon>Annelida</taxon>
        <taxon>Polychaeta</taxon>
        <taxon>Sedentaria</taxon>
        <taxon>Canalipalpata</taxon>
        <taxon>Terebellida</taxon>
        <taxon>Terebelliformia</taxon>
        <taxon>Alvinellidae</taxon>
        <taxon>Paralvinella</taxon>
    </lineage>
</organism>
<feature type="region of interest" description="Disordered" evidence="1">
    <location>
        <begin position="37"/>
        <end position="110"/>
    </location>
</feature>
<dbReference type="AlphaFoldDB" id="A0AAD9KC91"/>
<dbReference type="Proteomes" id="UP001208570">
    <property type="component" value="Unassembled WGS sequence"/>
</dbReference>
<feature type="compositionally biased region" description="Polar residues" evidence="1">
    <location>
        <begin position="55"/>
        <end position="67"/>
    </location>
</feature>
<feature type="compositionally biased region" description="Basic and acidic residues" evidence="1">
    <location>
        <begin position="37"/>
        <end position="46"/>
    </location>
</feature>
<sequence>MSSRFHVTRSYICSRRLTFELLLILIIVVLLTRLHKDDPEGDDARSRYGWYTTDVPESTTEGTTQHVPLQEPSAQKVGQLKVDIPDVNNKKPTRGPQRDSPNSNNTLTGIQKVTGHVIQKNRTEVLSSSNQKNQ</sequence>
<name>A0AAD9KC91_9ANNE</name>
<dbReference type="EMBL" id="JAODUP010000016">
    <property type="protein sequence ID" value="KAK2168554.1"/>
    <property type="molecule type" value="Genomic_DNA"/>
</dbReference>
<proteinExistence type="predicted"/>
<evidence type="ECO:0000256" key="1">
    <source>
        <dbReference type="SAM" id="MobiDB-lite"/>
    </source>
</evidence>
<keyword evidence="3" id="KW-1185">Reference proteome</keyword>
<evidence type="ECO:0000313" key="3">
    <source>
        <dbReference type="Proteomes" id="UP001208570"/>
    </source>
</evidence>
<comment type="caution">
    <text evidence="2">The sequence shown here is derived from an EMBL/GenBank/DDBJ whole genome shotgun (WGS) entry which is preliminary data.</text>
</comment>